<sequence>MKKRTLRYLLTTSLVVAIPLIAYEGYAFYHVQVDQQTQQETIETVQQISANQSKEEPYLQNQTYLSYVLSMDEDRAKEMDPTIRQVVFDALMTFNKDQMDYAYEMTHFEGAESAAISGKFDKTKGLFYEILQMGNTEFNYYLDGQYVQMSAPEMDPYKQKGEMADLIEPRGIFMDLLIRIPDLKDPTLSEAEQTYQIKGEMPEDLSPYNHGIWTFEFDKTSHQLISYQVEQDKQIIQSIKQVHYTDQADLTAEEIQDLAKSYPNF</sequence>
<dbReference type="HOGENOM" id="CLU_1048669_0_0_9"/>
<dbReference type="STRING" id="883113.HMPREF9708_01000"/>
<evidence type="ECO:0000313" key="1">
    <source>
        <dbReference type="EMBL" id="EHR36774.1"/>
    </source>
</evidence>
<dbReference type="PATRIC" id="fig|883113.3.peg.994"/>
<proteinExistence type="predicted"/>
<dbReference type="Proteomes" id="UP000006190">
    <property type="component" value="Unassembled WGS sequence"/>
</dbReference>
<dbReference type="OrthoDB" id="2140505at2"/>
<accession>H3NJG1</accession>
<organism evidence="1 2">
    <name type="scientific">Facklamia languida CCUG 37842</name>
    <dbReference type="NCBI Taxonomy" id="883113"/>
    <lineage>
        <taxon>Bacteria</taxon>
        <taxon>Bacillati</taxon>
        <taxon>Bacillota</taxon>
        <taxon>Bacilli</taxon>
        <taxon>Lactobacillales</taxon>
        <taxon>Aerococcaceae</taxon>
        <taxon>Facklamia</taxon>
    </lineage>
</organism>
<comment type="caution">
    <text evidence="1">The sequence shown here is derived from an EMBL/GenBank/DDBJ whole genome shotgun (WGS) entry which is preliminary data.</text>
</comment>
<name>H3NJG1_9LACT</name>
<dbReference type="EMBL" id="AGEG01000013">
    <property type="protein sequence ID" value="EHR36774.1"/>
    <property type="molecule type" value="Genomic_DNA"/>
</dbReference>
<dbReference type="RefSeq" id="WP_006309135.1">
    <property type="nucleotide sequence ID" value="NZ_JH601133.1"/>
</dbReference>
<evidence type="ECO:0000313" key="2">
    <source>
        <dbReference type="Proteomes" id="UP000006190"/>
    </source>
</evidence>
<dbReference type="AlphaFoldDB" id="H3NJG1"/>
<gene>
    <name evidence="1" type="ORF">HMPREF9708_01000</name>
</gene>
<keyword evidence="2" id="KW-1185">Reference proteome</keyword>
<reference evidence="1 2" key="1">
    <citation type="submission" date="2012-01" db="EMBL/GenBank/DDBJ databases">
        <title>The Genome Sequence of Facklamia languida CCUG 37842.</title>
        <authorList>
            <consortium name="The Broad Institute Genome Sequencing Platform"/>
            <person name="Earl A."/>
            <person name="Ward D."/>
            <person name="Feldgarden M."/>
            <person name="Gevers D."/>
            <person name="Huys G."/>
            <person name="Young S.K."/>
            <person name="Zeng Q."/>
            <person name="Gargeya S."/>
            <person name="Fitzgerald M."/>
            <person name="Haas B."/>
            <person name="Abouelleil A."/>
            <person name="Alvarado L."/>
            <person name="Arachchi H.M."/>
            <person name="Berlin A."/>
            <person name="Chapman S.B."/>
            <person name="Gearin G."/>
            <person name="Goldberg J."/>
            <person name="Griggs A."/>
            <person name="Gujja S."/>
            <person name="Hansen M."/>
            <person name="Heiman D."/>
            <person name="Howarth C."/>
            <person name="Larimer J."/>
            <person name="Lui A."/>
            <person name="MacDonald P.J.P."/>
            <person name="McCowen C."/>
            <person name="Montmayeur A."/>
            <person name="Murphy C."/>
            <person name="Neiman D."/>
            <person name="Pearson M."/>
            <person name="Priest M."/>
            <person name="Roberts A."/>
            <person name="Saif S."/>
            <person name="Shea T."/>
            <person name="Sisk P."/>
            <person name="Stolte C."/>
            <person name="Sykes S."/>
            <person name="Wortman J."/>
            <person name="Nusbaum C."/>
            <person name="Birren B."/>
        </authorList>
    </citation>
    <scope>NUCLEOTIDE SEQUENCE [LARGE SCALE GENOMIC DNA]</scope>
    <source>
        <strain evidence="1 2">CCUG 37842</strain>
    </source>
</reference>
<protein>
    <submittedName>
        <fullName evidence="1">Uncharacterized protein</fullName>
    </submittedName>
</protein>